<dbReference type="Gene3D" id="3.10.10.10">
    <property type="entry name" value="HIV Type 1 Reverse Transcriptase, subunit A, domain 1"/>
    <property type="match status" value="1"/>
</dbReference>
<dbReference type="GO" id="GO:0015074">
    <property type="term" value="P:DNA integration"/>
    <property type="evidence" value="ECO:0007669"/>
    <property type="project" value="InterPro"/>
</dbReference>
<reference evidence="5" key="1">
    <citation type="submission" date="2025-08" db="UniProtKB">
        <authorList>
            <consortium name="RefSeq"/>
        </authorList>
    </citation>
    <scope>IDENTIFICATION</scope>
</reference>
<dbReference type="Pfam" id="PF17921">
    <property type="entry name" value="Integrase_H2C2"/>
    <property type="match status" value="1"/>
</dbReference>
<dbReference type="GeneID" id="129924401"/>
<dbReference type="RefSeq" id="XP_055874594.1">
    <property type="nucleotide sequence ID" value="XM_056018619.1"/>
</dbReference>
<dbReference type="InterPro" id="IPR000477">
    <property type="entry name" value="RT_dom"/>
</dbReference>
<dbReference type="InterPro" id="IPR001584">
    <property type="entry name" value="Integrase_cat-core"/>
</dbReference>
<dbReference type="InterPro" id="IPR041577">
    <property type="entry name" value="RT_RNaseH_2"/>
</dbReference>
<evidence type="ECO:0000259" key="2">
    <source>
        <dbReference type="PROSITE" id="PS50878"/>
    </source>
</evidence>
<dbReference type="Pfam" id="PF00665">
    <property type="entry name" value="rve"/>
    <property type="match status" value="1"/>
</dbReference>
<feature type="domain" description="Reverse transcriptase" evidence="2">
    <location>
        <begin position="436"/>
        <end position="619"/>
    </location>
</feature>
<proteinExistence type="predicted"/>
<dbReference type="InterPro" id="IPR012337">
    <property type="entry name" value="RNaseH-like_sf"/>
</dbReference>
<dbReference type="AlphaFoldDB" id="A0A9W2ZI15"/>
<protein>
    <submittedName>
        <fullName evidence="5">Uncharacterized protein K02A2.6-like</fullName>
    </submittedName>
</protein>
<evidence type="ECO:0000313" key="5">
    <source>
        <dbReference type="RefSeq" id="XP_055874594.1"/>
    </source>
</evidence>
<dbReference type="CDD" id="cd09274">
    <property type="entry name" value="RNase_HI_RT_Ty3"/>
    <property type="match status" value="1"/>
</dbReference>
<dbReference type="PANTHER" id="PTHR37984:SF8">
    <property type="entry name" value="CCHC-TYPE DOMAIN-CONTAINING PROTEIN"/>
    <property type="match status" value="1"/>
</dbReference>
<dbReference type="Gene3D" id="3.10.20.370">
    <property type="match status" value="1"/>
</dbReference>
<evidence type="ECO:0000256" key="1">
    <source>
        <dbReference type="SAM" id="MobiDB-lite"/>
    </source>
</evidence>
<dbReference type="FunFam" id="3.30.70.270:FF:000026">
    <property type="entry name" value="Transposon Ty3-G Gag-Pol polyprotein"/>
    <property type="match status" value="1"/>
</dbReference>
<dbReference type="OMA" id="QTCFGRY"/>
<name>A0A9W2ZI15_BIOGL</name>
<dbReference type="SUPFAM" id="SSF56672">
    <property type="entry name" value="DNA/RNA polymerases"/>
    <property type="match status" value="1"/>
</dbReference>
<dbReference type="InterPro" id="IPR050951">
    <property type="entry name" value="Retrovirus_Pol_polyprotein"/>
</dbReference>
<sequence>METVSKTNFKPRINPPHPLNVKKGCEEWKLFKQMWLNYCTIERINDIDEEYAKALFLHTVGPEALVVYNSITFKPKHNVQDIICAFDDHFIGLKNETYERYVFNNRQQKPQETVEEYLLALRTLTKTCNFCDHMEESLIRDRMVVGIRDTRTKKELLQEHKLTLKTCIEICKANEAADLQLKVLETGTSDASLPQDEAFAVSSRKNILQQNAAHKQRKCKFCGKNHPFKKELCPAWGKTCNICKQKNHFGIQCNQKKLQCVQEDSDDCYSLSSNDEAVLAVQGGPNNKIIKAEMIIAGEKIVCQIDSGASVNVIPKKLIKSAQICPTQSKLRVYDGTTLIPIGKGRKRQKKMGLITINYHTFESVDKVESVKPLPSLSTKIVEQFFDVFDDQQGELPGVVHLEVNLDITPVTCPSGRVPLAMQAKVKSELELLTEKGIIEPVDKPTDWVSRMVIATKKSGKLRICLDPRPLNKALKRERFPLPVMEDLLPRLSNAKMFSKLDLANAYWHVHLDEASSLLTTFQTPFGRYKWRRLPFGTSVSSELFQKHLNAALEGLEGVIGVADDIIVYGSGDTWETASHDHDKNITALFERCRSVGIKLNKEKAEIKMKEITFLGHLITSDGLKIDPEKVKAVKEMNKPTNVEEVRRFCGFVNYLAKFLPKLSDVIEPIRQLLHTDIPWSWSRKHDSAFCDIQSMVTQAPVLAFYNPLKELTIQCNSSQNGLGTVLMQESKPIAYASRSLTDTETRYAQIEKEMLAIVFAQDKFHQYTFGRHITIESDHKPLEAIMAKPLSAAPRRLQGMMLRIQNYDITVIYKKGKEMYLADTLSRAHIKSSANSQGEFELINMASFLAIGEEKLQKLREGTEKDRTLQKLLITINQGWPEGKHLLPYQLTPYYNFRDEMSVQEGLIFKGERVVVPKSLRLEMKREVHSTHSGIEGCLKRARESLFWPGMTGDIKHYISTCEICQAFQPNQQKETLMNHEVPTHPWEKVGVDLFTLDGKDYLVCVDYYSNFCEVDRLENTSSETVIRKLKAHFARYGIPSTVVSDNGPQLSSDSFAKFANDWSFNHLTSSPYYPRSNGKAESAVKTVKTLFLKNKDQFMALLNHRSTPNKTGTSPSQAFFNRRIRTLLPIAKSLLKPQVLDPQKHRKALKENQRRSAIYYNSHAKDLPPLAKGEEVRLKSRSRGHERWQKGYNSSVTTTVV</sequence>
<organism evidence="4 5">
    <name type="scientific">Biomphalaria glabrata</name>
    <name type="common">Bloodfluke planorb</name>
    <name type="synonym">Freshwater snail</name>
    <dbReference type="NCBI Taxonomy" id="6526"/>
    <lineage>
        <taxon>Eukaryota</taxon>
        <taxon>Metazoa</taxon>
        <taxon>Spiralia</taxon>
        <taxon>Lophotrochozoa</taxon>
        <taxon>Mollusca</taxon>
        <taxon>Gastropoda</taxon>
        <taxon>Heterobranchia</taxon>
        <taxon>Euthyneura</taxon>
        <taxon>Panpulmonata</taxon>
        <taxon>Hygrophila</taxon>
        <taxon>Lymnaeoidea</taxon>
        <taxon>Planorbidae</taxon>
        <taxon>Biomphalaria</taxon>
    </lineage>
</organism>
<keyword evidence="4" id="KW-1185">Reference proteome</keyword>
<feature type="compositionally biased region" description="Basic and acidic residues" evidence="1">
    <location>
        <begin position="1179"/>
        <end position="1191"/>
    </location>
</feature>
<feature type="domain" description="Integrase catalytic" evidence="3">
    <location>
        <begin position="983"/>
        <end position="1147"/>
    </location>
</feature>
<dbReference type="Pfam" id="PF00078">
    <property type="entry name" value="RVT_1"/>
    <property type="match status" value="1"/>
</dbReference>
<feature type="region of interest" description="Disordered" evidence="1">
    <location>
        <begin position="1179"/>
        <end position="1203"/>
    </location>
</feature>
<dbReference type="Gene3D" id="3.30.420.10">
    <property type="entry name" value="Ribonuclease H-like superfamily/Ribonuclease H"/>
    <property type="match status" value="1"/>
</dbReference>
<accession>A0A9W2ZI15</accession>
<dbReference type="Pfam" id="PF17919">
    <property type="entry name" value="RT_RNaseH_2"/>
    <property type="match status" value="1"/>
</dbReference>
<feature type="compositionally biased region" description="Polar residues" evidence="1">
    <location>
        <begin position="1193"/>
        <end position="1203"/>
    </location>
</feature>
<dbReference type="InterPro" id="IPR043502">
    <property type="entry name" value="DNA/RNA_pol_sf"/>
</dbReference>
<dbReference type="PANTHER" id="PTHR37984">
    <property type="entry name" value="PROTEIN CBG26694"/>
    <property type="match status" value="1"/>
</dbReference>
<dbReference type="InterPro" id="IPR041588">
    <property type="entry name" value="Integrase_H2C2"/>
</dbReference>
<dbReference type="PROSITE" id="PS50878">
    <property type="entry name" value="RT_POL"/>
    <property type="match status" value="1"/>
</dbReference>
<dbReference type="GO" id="GO:0003676">
    <property type="term" value="F:nucleic acid binding"/>
    <property type="evidence" value="ECO:0007669"/>
    <property type="project" value="InterPro"/>
</dbReference>
<dbReference type="FunFam" id="3.30.420.10:FF:000063">
    <property type="entry name" value="Retrovirus-related Pol polyprotein from transposon 297-like Protein"/>
    <property type="match status" value="1"/>
</dbReference>
<evidence type="ECO:0000313" key="4">
    <source>
        <dbReference type="Proteomes" id="UP001165740"/>
    </source>
</evidence>
<dbReference type="SUPFAM" id="SSF53098">
    <property type="entry name" value="Ribonuclease H-like"/>
    <property type="match status" value="1"/>
</dbReference>
<gene>
    <name evidence="5" type="primary">LOC129924401</name>
</gene>
<dbReference type="Gene3D" id="1.10.340.70">
    <property type="match status" value="1"/>
</dbReference>
<dbReference type="FunFam" id="1.10.340.70:FF:000003">
    <property type="entry name" value="Protein CBG25708"/>
    <property type="match status" value="1"/>
</dbReference>
<dbReference type="Proteomes" id="UP001165740">
    <property type="component" value="Chromosome 2"/>
</dbReference>
<evidence type="ECO:0000259" key="3">
    <source>
        <dbReference type="PROSITE" id="PS50994"/>
    </source>
</evidence>
<dbReference type="Gene3D" id="3.30.70.270">
    <property type="match status" value="2"/>
</dbReference>
<dbReference type="FunFam" id="3.10.20.370:FF:000001">
    <property type="entry name" value="Retrovirus-related Pol polyprotein from transposon 17.6-like protein"/>
    <property type="match status" value="1"/>
</dbReference>
<dbReference type="OrthoDB" id="6089225at2759"/>
<dbReference type="CDD" id="cd01647">
    <property type="entry name" value="RT_LTR"/>
    <property type="match status" value="1"/>
</dbReference>
<dbReference type="InterPro" id="IPR043128">
    <property type="entry name" value="Rev_trsase/Diguanyl_cyclase"/>
</dbReference>
<dbReference type="PROSITE" id="PS50994">
    <property type="entry name" value="INTEGRASE"/>
    <property type="match status" value="1"/>
</dbReference>
<dbReference type="InterPro" id="IPR036397">
    <property type="entry name" value="RNaseH_sf"/>
</dbReference>